<dbReference type="GeneID" id="85348559"/>
<dbReference type="RefSeq" id="XP_060304500.1">
    <property type="nucleotide sequence ID" value="XM_060465012.1"/>
</dbReference>
<proteinExistence type="predicted"/>
<keyword evidence="2" id="KW-1185">Reference proteome</keyword>
<protein>
    <submittedName>
        <fullName evidence="1">Uncharacterized protein</fullName>
    </submittedName>
</protein>
<dbReference type="EMBL" id="MOOE01000034">
    <property type="protein sequence ID" value="KAK1504425.1"/>
    <property type="molecule type" value="Genomic_DNA"/>
</dbReference>
<evidence type="ECO:0000313" key="2">
    <source>
        <dbReference type="Proteomes" id="UP001240678"/>
    </source>
</evidence>
<organism evidence="1 2">
    <name type="scientific">Colletotrichum costaricense</name>
    <dbReference type="NCBI Taxonomy" id="1209916"/>
    <lineage>
        <taxon>Eukaryota</taxon>
        <taxon>Fungi</taxon>
        <taxon>Dikarya</taxon>
        <taxon>Ascomycota</taxon>
        <taxon>Pezizomycotina</taxon>
        <taxon>Sordariomycetes</taxon>
        <taxon>Hypocreomycetidae</taxon>
        <taxon>Glomerellales</taxon>
        <taxon>Glomerellaceae</taxon>
        <taxon>Colletotrichum</taxon>
        <taxon>Colletotrichum acutatum species complex</taxon>
    </lineage>
</organism>
<comment type="caution">
    <text evidence="1">The sequence shown here is derived from an EMBL/GenBank/DDBJ whole genome shotgun (WGS) entry which is preliminary data.</text>
</comment>
<dbReference type="Proteomes" id="UP001240678">
    <property type="component" value="Unassembled WGS sequence"/>
</dbReference>
<accession>A0AAI9YFB4</accession>
<evidence type="ECO:0000313" key="1">
    <source>
        <dbReference type="EMBL" id="KAK1504425.1"/>
    </source>
</evidence>
<reference evidence="1 2" key="1">
    <citation type="submission" date="2016-10" db="EMBL/GenBank/DDBJ databases">
        <title>The genome sequence of Colletotrichum fioriniae PJ7.</title>
        <authorList>
            <person name="Baroncelli R."/>
        </authorList>
    </citation>
    <scope>NUCLEOTIDE SEQUENCE [LARGE SCALE GENOMIC DNA]</scope>
    <source>
        <strain evidence="1 2">IMI 309622</strain>
    </source>
</reference>
<dbReference type="AlphaFoldDB" id="A0AAI9YFB4"/>
<sequence length="96" mass="10462">MGSLPPSPPLPLPPWWSLTGVPVSSAAAISQCCDRRLFRPVPSLEVNVPCEEWLIANYTFMFTSACVGEAIPNTCESVRKHNSGSQKISDMLVMGR</sequence>
<gene>
    <name evidence="1" type="ORF">CCOS01_16877</name>
</gene>
<name>A0AAI9YFB4_9PEZI</name>